<dbReference type="AlphaFoldDB" id="A0AAW1X321"/>
<accession>A0AAW1X321</accession>
<dbReference type="PANTHER" id="PTHR26312:SF221">
    <property type="entry name" value="OS04G0510600 PROTEIN"/>
    <property type="match status" value="1"/>
</dbReference>
<dbReference type="PANTHER" id="PTHR26312">
    <property type="entry name" value="TETRATRICOPEPTIDE REPEAT PROTEIN 5"/>
    <property type="match status" value="1"/>
</dbReference>
<dbReference type="InterPro" id="IPR019734">
    <property type="entry name" value="TPR_rpt"/>
</dbReference>
<comment type="caution">
    <text evidence="2">The sequence shown here is derived from an EMBL/GenBank/DDBJ whole genome shotgun (WGS) entry which is preliminary data.</text>
</comment>
<organism evidence="2 3">
    <name type="scientific">Rubus argutus</name>
    <name type="common">Southern blackberry</name>
    <dbReference type="NCBI Taxonomy" id="59490"/>
    <lineage>
        <taxon>Eukaryota</taxon>
        <taxon>Viridiplantae</taxon>
        <taxon>Streptophyta</taxon>
        <taxon>Embryophyta</taxon>
        <taxon>Tracheophyta</taxon>
        <taxon>Spermatophyta</taxon>
        <taxon>Magnoliopsida</taxon>
        <taxon>eudicotyledons</taxon>
        <taxon>Gunneridae</taxon>
        <taxon>Pentapetalae</taxon>
        <taxon>rosids</taxon>
        <taxon>fabids</taxon>
        <taxon>Rosales</taxon>
        <taxon>Rosaceae</taxon>
        <taxon>Rosoideae</taxon>
        <taxon>Rosoideae incertae sedis</taxon>
        <taxon>Rubus</taxon>
    </lineage>
</organism>
<dbReference type="SUPFAM" id="SSF48452">
    <property type="entry name" value="TPR-like"/>
    <property type="match status" value="1"/>
</dbReference>
<evidence type="ECO:0000313" key="3">
    <source>
        <dbReference type="Proteomes" id="UP001457282"/>
    </source>
</evidence>
<dbReference type="Proteomes" id="UP001457282">
    <property type="component" value="Unassembled WGS sequence"/>
</dbReference>
<reference evidence="2 3" key="1">
    <citation type="journal article" date="2023" name="G3 (Bethesda)">
        <title>A chromosome-length genome assembly and annotation of blackberry (Rubus argutus, cv. 'Hillquist').</title>
        <authorList>
            <person name="Bruna T."/>
            <person name="Aryal R."/>
            <person name="Dudchenko O."/>
            <person name="Sargent D.J."/>
            <person name="Mead D."/>
            <person name="Buti M."/>
            <person name="Cavallini A."/>
            <person name="Hytonen T."/>
            <person name="Andres J."/>
            <person name="Pham M."/>
            <person name="Weisz D."/>
            <person name="Mascagni F."/>
            <person name="Usai G."/>
            <person name="Natali L."/>
            <person name="Bassil N."/>
            <person name="Fernandez G.E."/>
            <person name="Lomsadze A."/>
            <person name="Armour M."/>
            <person name="Olukolu B."/>
            <person name="Poorten T."/>
            <person name="Britton C."/>
            <person name="Davik J."/>
            <person name="Ashrafi H."/>
            <person name="Aiden E.L."/>
            <person name="Borodovsky M."/>
            <person name="Worthington M."/>
        </authorList>
    </citation>
    <scope>NUCLEOTIDE SEQUENCE [LARGE SCALE GENOMIC DNA]</scope>
    <source>
        <strain evidence="2">PI 553951</strain>
    </source>
</reference>
<dbReference type="Pfam" id="PF13432">
    <property type="entry name" value="TPR_16"/>
    <property type="match status" value="1"/>
</dbReference>
<feature type="region of interest" description="Disordered" evidence="1">
    <location>
        <begin position="1"/>
        <end position="20"/>
    </location>
</feature>
<dbReference type="Gene3D" id="1.25.40.10">
    <property type="entry name" value="Tetratricopeptide repeat domain"/>
    <property type="match status" value="2"/>
</dbReference>
<dbReference type="InterPro" id="IPR011990">
    <property type="entry name" value="TPR-like_helical_dom_sf"/>
</dbReference>
<keyword evidence="3" id="KW-1185">Reference proteome</keyword>
<sequence length="375" mass="42294">MEALRSSVTPTQSSHDQNDSMLQTAPSLSIFNSCVDEFHDSNQQLLERTITKEESIKGTVSGDFSFGDKSMGFIKEEGEEEEDQVQPPSPPMYLATGLGVDTGGFGFHGGDDFPMPEIDENGNAEEHYKKMVDEYPCHPLFLRNYAQVLQSKGDLHGAEEYYFRCTQANPEDGEVLVQYAKLVWQLHLDQDRALSYFEHAARASPENSHVLAAYASFLWEINEDLEEEEAGQDQIQVNKGKNMNELENKDINEEITKGHIATGNAIDDVDVGENYKMMIEENPKNALLLRNYAEFLCQAKGDLQGAEEYYLRAIAADPGDGEILAQYAQLVWELHHDSKKALSYFERAVEATPEDSYVLGSYAHFLWENEEDDNC</sequence>
<gene>
    <name evidence="2" type="ORF">M0R45_018552</name>
</gene>
<dbReference type="EMBL" id="JBEDUW010000004">
    <property type="protein sequence ID" value="KAK9931268.1"/>
    <property type="molecule type" value="Genomic_DNA"/>
</dbReference>
<evidence type="ECO:0000313" key="2">
    <source>
        <dbReference type="EMBL" id="KAK9931268.1"/>
    </source>
</evidence>
<name>A0AAW1X321_RUBAR</name>
<proteinExistence type="predicted"/>
<evidence type="ECO:0000256" key="1">
    <source>
        <dbReference type="SAM" id="MobiDB-lite"/>
    </source>
</evidence>
<dbReference type="Pfam" id="PF13181">
    <property type="entry name" value="TPR_8"/>
    <property type="match status" value="1"/>
</dbReference>
<protein>
    <submittedName>
        <fullName evidence="2">Uncharacterized protein</fullName>
    </submittedName>
</protein>